<feature type="region of interest" description="Disordered" evidence="1">
    <location>
        <begin position="235"/>
        <end position="303"/>
    </location>
</feature>
<organism evidence="2 3">
    <name type="scientific">Anthostomella pinea</name>
    <dbReference type="NCBI Taxonomy" id="933095"/>
    <lineage>
        <taxon>Eukaryota</taxon>
        <taxon>Fungi</taxon>
        <taxon>Dikarya</taxon>
        <taxon>Ascomycota</taxon>
        <taxon>Pezizomycotina</taxon>
        <taxon>Sordariomycetes</taxon>
        <taxon>Xylariomycetidae</taxon>
        <taxon>Xylariales</taxon>
        <taxon>Xylariaceae</taxon>
        <taxon>Anthostomella</taxon>
    </lineage>
</organism>
<evidence type="ECO:0000256" key="1">
    <source>
        <dbReference type="SAM" id="MobiDB-lite"/>
    </source>
</evidence>
<dbReference type="EMBL" id="CAUWAG010000007">
    <property type="protein sequence ID" value="CAJ2505119.1"/>
    <property type="molecule type" value="Genomic_DNA"/>
</dbReference>
<gene>
    <name evidence="2" type="ORF">KHLLAP_LOCUS5587</name>
</gene>
<protein>
    <submittedName>
        <fullName evidence="2">Uu.00g125130.m01.CDS01</fullName>
    </submittedName>
</protein>
<evidence type="ECO:0000313" key="3">
    <source>
        <dbReference type="Proteomes" id="UP001295740"/>
    </source>
</evidence>
<proteinExistence type="predicted"/>
<reference evidence="2" key="1">
    <citation type="submission" date="2023-10" db="EMBL/GenBank/DDBJ databases">
        <authorList>
            <person name="Hackl T."/>
        </authorList>
    </citation>
    <scope>NUCLEOTIDE SEQUENCE</scope>
</reference>
<dbReference type="Proteomes" id="UP001295740">
    <property type="component" value="Unassembled WGS sequence"/>
</dbReference>
<feature type="compositionally biased region" description="Basic and acidic residues" evidence="1">
    <location>
        <begin position="271"/>
        <end position="282"/>
    </location>
</feature>
<name>A0AAI8VHM1_9PEZI</name>
<sequence>MSIIRTLIKYFNGGEEIFSSPELREYYIRYTKPGSLITNSRKSNFRQYPARKLDQSTEETVTLLILMFGKGPTSQVGLKTILDALVTTTDTATRDVMSERLTRTLLPIVVLTDILDRSEAFQPWAGKFAIDLNDSKTREPHEQRLKKEVEGVFRPLERLRKGKNTFQKETVLAGRPTGQRFPSPKDRMMTRKNQHVIIKAIENLEDFWTKAMGELRTLGCIDTALEDIIKSQVIPPPAETAASPNNEPMQEAPKIPMEMVLPFAGLALDTSDSRKSGREKPRSLKKKTRGVPDLDRLAEEADE</sequence>
<feature type="compositionally biased region" description="Basic and acidic residues" evidence="1">
    <location>
        <begin position="290"/>
        <end position="303"/>
    </location>
</feature>
<keyword evidence="3" id="KW-1185">Reference proteome</keyword>
<evidence type="ECO:0000313" key="2">
    <source>
        <dbReference type="EMBL" id="CAJ2505119.1"/>
    </source>
</evidence>
<accession>A0AAI8VHM1</accession>
<dbReference type="AlphaFoldDB" id="A0AAI8VHM1"/>
<comment type="caution">
    <text evidence="2">The sequence shown here is derived from an EMBL/GenBank/DDBJ whole genome shotgun (WGS) entry which is preliminary data.</text>
</comment>